<gene>
    <name evidence="3" type="ORF">P9H32_17410</name>
</gene>
<dbReference type="SUPFAM" id="SSF53448">
    <property type="entry name" value="Nucleotide-diphospho-sugar transferases"/>
    <property type="match status" value="1"/>
</dbReference>
<dbReference type="Gene3D" id="3.90.550.10">
    <property type="entry name" value="Spore Coat Polysaccharide Biosynthesis Protein SpsA, Chain A"/>
    <property type="match status" value="1"/>
</dbReference>
<dbReference type="EMBL" id="JARVCO010000012">
    <property type="protein sequence ID" value="MDZ8120411.1"/>
    <property type="molecule type" value="Genomic_DNA"/>
</dbReference>
<dbReference type="RefSeq" id="WP_322610184.1">
    <property type="nucleotide sequence ID" value="NZ_JARVCO010000012.1"/>
</dbReference>
<evidence type="ECO:0000259" key="2">
    <source>
        <dbReference type="Pfam" id="PF00535"/>
    </source>
</evidence>
<evidence type="ECO:0000313" key="4">
    <source>
        <dbReference type="Proteomes" id="UP001290861"/>
    </source>
</evidence>
<evidence type="ECO:0000256" key="1">
    <source>
        <dbReference type="ARBA" id="ARBA00038494"/>
    </source>
</evidence>
<dbReference type="EC" id="2.4.-.-" evidence="3"/>
<protein>
    <submittedName>
        <fullName evidence="3">Glycosyltransferase family 2 protein</fullName>
        <ecNumber evidence="3">2.4.-.-</ecNumber>
    </submittedName>
</protein>
<name>A0ABU5N1T4_9BACT</name>
<comment type="caution">
    <text evidence="3">The sequence shown here is derived from an EMBL/GenBank/DDBJ whole genome shotgun (WGS) entry which is preliminary data.</text>
</comment>
<dbReference type="PANTHER" id="PTHR43630:SF2">
    <property type="entry name" value="GLYCOSYLTRANSFERASE"/>
    <property type="match status" value="1"/>
</dbReference>
<dbReference type="PANTHER" id="PTHR43630">
    <property type="entry name" value="POLY-BETA-1,6-N-ACETYL-D-GLUCOSAMINE SYNTHASE"/>
    <property type="match status" value="1"/>
</dbReference>
<organism evidence="3 4">
    <name type="scientific">Pontiella agarivorans</name>
    <dbReference type="NCBI Taxonomy" id="3038953"/>
    <lineage>
        <taxon>Bacteria</taxon>
        <taxon>Pseudomonadati</taxon>
        <taxon>Kiritimatiellota</taxon>
        <taxon>Kiritimatiellia</taxon>
        <taxon>Kiritimatiellales</taxon>
        <taxon>Pontiellaceae</taxon>
        <taxon>Pontiella</taxon>
    </lineage>
</organism>
<dbReference type="CDD" id="cd02511">
    <property type="entry name" value="Beta4Glucosyltransferase"/>
    <property type="match status" value="1"/>
</dbReference>
<feature type="domain" description="Glycosyltransferase 2-like" evidence="2">
    <location>
        <begin position="5"/>
        <end position="94"/>
    </location>
</feature>
<sequence>MNKLSVAIITYNEEAVIADAVKSAAFADEVVVLDSGSKDRTCAVAQELGAKVFSQEWLGFGRQKQRAVELCSNDWVFVLDSDERIMPELAEEIQVLLKSAPDRPGYQVARLNWFFGKPIRYCGLYPDYTVRLFNRTSGRFTEDAVHEKVVLDGEPGTLKNHMEHLAYDSIEQFVDKQNRYSSLNVKPSGLLTATLRSMWTFVRLFVFKKGILGGSHGFLIAVLYSQYTFWKYVKGREMETSLK</sequence>
<keyword evidence="3" id="KW-0328">Glycosyltransferase</keyword>
<dbReference type="Pfam" id="PF00535">
    <property type="entry name" value="Glycos_transf_2"/>
    <property type="match status" value="1"/>
</dbReference>
<dbReference type="Proteomes" id="UP001290861">
    <property type="component" value="Unassembled WGS sequence"/>
</dbReference>
<accession>A0ABU5N1T4</accession>
<keyword evidence="4" id="KW-1185">Reference proteome</keyword>
<dbReference type="GO" id="GO:0016757">
    <property type="term" value="F:glycosyltransferase activity"/>
    <property type="evidence" value="ECO:0007669"/>
    <property type="project" value="UniProtKB-KW"/>
</dbReference>
<dbReference type="InterPro" id="IPR001173">
    <property type="entry name" value="Glyco_trans_2-like"/>
</dbReference>
<evidence type="ECO:0000313" key="3">
    <source>
        <dbReference type="EMBL" id="MDZ8120411.1"/>
    </source>
</evidence>
<dbReference type="InterPro" id="IPR029044">
    <property type="entry name" value="Nucleotide-diphossugar_trans"/>
</dbReference>
<proteinExistence type="inferred from homology"/>
<comment type="similarity">
    <text evidence="1">Belongs to the glycosyltransferase 2 family. WaaE/KdtX subfamily.</text>
</comment>
<reference evidence="3 4" key="1">
    <citation type="journal article" date="2024" name="Appl. Environ. Microbiol.">
        <title>Pontiella agarivorans sp. nov., a novel marine anaerobic bacterium capable of degrading macroalgal polysaccharides and fixing nitrogen.</title>
        <authorList>
            <person name="Liu N."/>
            <person name="Kivenson V."/>
            <person name="Peng X."/>
            <person name="Cui Z."/>
            <person name="Lankiewicz T.S."/>
            <person name="Gosselin K.M."/>
            <person name="English C.J."/>
            <person name="Blair E.M."/>
            <person name="O'Malley M.A."/>
            <person name="Valentine D.L."/>
        </authorList>
    </citation>
    <scope>NUCLEOTIDE SEQUENCE [LARGE SCALE GENOMIC DNA]</scope>
    <source>
        <strain evidence="3 4">NLcol2</strain>
    </source>
</reference>
<keyword evidence="3" id="KW-0808">Transferase</keyword>